<gene>
    <name evidence="3" type="ORF">KBO27_02545</name>
</gene>
<organism evidence="3 4">
    <name type="scientific">Saccharopolyspora endophytica</name>
    <dbReference type="NCBI Taxonomy" id="543886"/>
    <lineage>
        <taxon>Bacteria</taxon>
        <taxon>Bacillati</taxon>
        <taxon>Actinomycetota</taxon>
        <taxon>Actinomycetes</taxon>
        <taxon>Pseudonocardiales</taxon>
        <taxon>Pseudonocardiaceae</taxon>
        <taxon>Saccharopolyspora</taxon>
    </lineage>
</organism>
<keyword evidence="4" id="KW-1185">Reference proteome</keyword>
<evidence type="ECO:0000256" key="1">
    <source>
        <dbReference type="SAM" id="MobiDB-lite"/>
    </source>
</evidence>
<dbReference type="EMBL" id="JAGPXE010000001">
    <property type="protein sequence ID" value="MBQ0922809.1"/>
    <property type="molecule type" value="Genomic_DNA"/>
</dbReference>
<feature type="compositionally biased region" description="Basic and acidic residues" evidence="1">
    <location>
        <begin position="139"/>
        <end position="148"/>
    </location>
</feature>
<feature type="transmembrane region" description="Helical" evidence="2">
    <location>
        <begin position="6"/>
        <end position="28"/>
    </location>
</feature>
<comment type="caution">
    <text evidence="3">The sequence shown here is derived from an EMBL/GenBank/DDBJ whole genome shotgun (WGS) entry which is preliminary data.</text>
</comment>
<keyword evidence="2" id="KW-0812">Transmembrane</keyword>
<feature type="compositionally biased region" description="Basic and acidic residues" evidence="1">
    <location>
        <begin position="289"/>
        <end position="299"/>
    </location>
</feature>
<feature type="compositionally biased region" description="Basic and acidic residues" evidence="1">
    <location>
        <begin position="308"/>
        <end position="318"/>
    </location>
</feature>
<evidence type="ECO:0000313" key="3">
    <source>
        <dbReference type="EMBL" id="MBQ0922809.1"/>
    </source>
</evidence>
<proteinExistence type="predicted"/>
<reference evidence="3 4" key="1">
    <citation type="submission" date="2021-04" db="EMBL/GenBank/DDBJ databases">
        <title>Whole-genome sequencing of Saccharopolyspora endophytica KCTC 19397.</title>
        <authorList>
            <person name="Ay H."/>
            <person name="Saygin H."/>
            <person name="Sahin N."/>
        </authorList>
    </citation>
    <scope>NUCLEOTIDE SEQUENCE [LARGE SCALE GENOMIC DNA]</scope>
    <source>
        <strain evidence="3 4">KCTC 19397</strain>
    </source>
</reference>
<feature type="compositionally biased region" description="Basic and acidic residues" evidence="1">
    <location>
        <begin position="68"/>
        <end position="78"/>
    </location>
</feature>
<keyword evidence="2" id="KW-1133">Transmembrane helix</keyword>
<evidence type="ECO:0000313" key="4">
    <source>
        <dbReference type="Proteomes" id="UP000674084"/>
    </source>
</evidence>
<evidence type="ECO:0000256" key="2">
    <source>
        <dbReference type="SAM" id="Phobius"/>
    </source>
</evidence>
<accession>A0ABS5D947</accession>
<dbReference type="RefSeq" id="WP_210968348.1">
    <property type="nucleotide sequence ID" value="NZ_JAGPXE010000001.1"/>
</dbReference>
<keyword evidence="2" id="KW-0472">Membrane</keyword>
<sequence>MITWLFTQVWLWSLAAFLLGALITWALFVRPLRRRLKAELARPRYAEPVYDEPVYDEPVDETYEDEPVTEHRSLDLLEQRPPQWESPEEQQLEEWDRRPRPWVAAEATLRSAPAETQRLPEPEPEPEAPSGDNTWFRNPEVEEPRAESRPSQFPPGADDEESDQLSGQLRSLFEPESSGDAAEPYTPPVGADATQVIPAVPPEQPQVGSANGDAAEATPLPKRTPQPRSDAPAPSDPPNIPDSLRQRVENGEPLARGDEGAEAPEIKLVDNPDDSAPLPRRTPGAGPHPGRDAKWEKPSEPPQAQEPVPDRPEPRRAGAEVPRPKPAQAPASAGPMIKGHSASRKYHTPDSPQYDQISADVWFRTPSDAEIAGFEAWNRA</sequence>
<dbReference type="Proteomes" id="UP000674084">
    <property type="component" value="Unassembled WGS sequence"/>
</dbReference>
<protein>
    <submittedName>
        <fullName evidence="3">Uncharacterized protein</fullName>
    </submittedName>
</protein>
<feature type="compositionally biased region" description="Basic and acidic residues" evidence="1">
    <location>
        <begin position="244"/>
        <end position="270"/>
    </location>
</feature>
<feature type="region of interest" description="Disordered" evidence="1">
    <location>
        <begin position="59"/>
        <end position="352"/>
    </location>
</feature>
<name>A0ABS5D947_9PSEU</name>